<dbReference type="Pfam" id="PF21030">
    <property type="entry name" value="WDR93"/>
    <property type="match status" value="1"/>
</dbReference>
<evidence type="ECO:0000313" key="2">
    <source>
        <dbReference type="Proteomes" id="UP000694380"/>
    </source>
</evidence>
<dbReference type="PANTHER" id="PTHR12219">
    <property type="entry name" value="NADH-UBIQUINONE OXIDOREDUCTASE"/>
    <property type="match status" value="1"/>
</dbReference>
<organism evidence="1 2">
    <name type="scientific">Chrysemys picta bellii</name>
    <name type="common">Western painted turtle</name>
    <name type="synonym">Emys bellii</name>
    <dbReference type="NCBI Taxonomy" id="8478"/>
    <lineage>
        <taxon>Eukaryota</taxon>
        <taxon>Metazoa</taxon>
        <taxon>Chordata</taxon>
        <taxon>Craniata</taxon>
        <taxon>Vertebrata</taxon>
        <taxon>Euteleostomi</taxon>
        <taxon>Archelosauria</taxon>
        <taxon>Testudinata</taxon>
        <taxon>Testudines</taxon>
        <taxon>Cryptodira</taxon>
        <taxon>Durocryptodira</taxon>
        <taxon>Testudinoidea</taxon>
        <taxon>Emydidae</taxon>
        <taxon>Chrysemys</taxon>
    </lineage>
</organism>
<reference evidence="1" key="1">
    <citation type="submission" date="2025-08" db="UniProtKB">
        <authorList>
            <consortium name="Ensembl"/>
        </authorList>
    </citation>
    <scope>IDENTIFICATION</scope>
</reference>
<evidence type="ECO:0000313" key="1">
    <source>
        <dbReference type="Ensembl" id="ENSCPBP00000009062.1"/>
    </source>
</evidence>
<accession>A0A8C3H921</accession>
<dbReference type="OMA" id="YSHETES"/>
<dbReference type="KEGG" id="cpic:101933345"/>
<name>A0A8C3H921_CHRPI</name>
<dbReference type="InterPro" id="IPR006885">
    <property type="entry name" value="NADH_UbQ_FeS_4_mit-like"/>
</dbReference>
<dbReference type="InterPro" id="IPR015943">
    <property type="entry name" value="WD40/YVTN_repeat-like_dom_sf"/>
</dbReference>
<dbReference type="Proteomes" id="UP000694380">
    <property type="component" value="Unplaced"/>
</dbReference>
<reference evidence="1" key="2">
    <citation type="submission" date="2025-09" db="UniProtKB">
        <authorList>
            <consortium name="Ensembl"/>
        </authorList>
    </citation>
    <scope>IDENTIFICATION</scope>
</reference>
<dbReference type="GeneTree" id="ENSGT00390000009995"/>
<dbReference type="Ensembl" id="ENSCPBT00000010864.1">
    <property type="protein sequence ID" value="ENSCPBP00000009062.1"/>
    <property type="gene ID" value="ENSCPBG00000007008.1"/>
</dbReference>
<dbReference type="InterPro" id="IPR036322">
    <property type="entry name" value="WD40_repeat_dom_sf"/>
</dbReference>
<dbReference type="AlphaFoldDB" id="A0A8C3H921"/>
<dbReference type="InterPro" id="IPR049547">
    <property type="entry name" value="WDR93_beta-prop"/>
</dbReference>
<dbReference type="OrthoDB" id="547231at2759"/>
<protein>
    <submittedName>
        <fullName evidence="1">WD repeat domain 93</fullName>
    </submittedName>
</protein>
<proteinExistence type="predicted"/>
<sequence length="677" mass="75851">MPVYIRKHPLEIPPPSEKDWIKKDEEENFFLQDPDQIFDSLPQPFRLINKLVTLVFEQAWEIIEKREALREAQILKVKPTLYLPTAEFQVMGRANCLAASGQHVFVGLSTGLAVFNMPSCKRVCAWESAKLEICAIRASNLGNETHLLVTVDEMGLARLFYFYRDSLLLIKVLNEVEEISKRNTCVEAELSQGGDYAGILLQGSTEAWLEIYRLPKDSWLKETDHSQAAAAVSSFRERRFSQASAKSLELPGEGSAETESPMSANRVETKLSPPVLLLKVRSPKPLTGSTFKSPLEALMKIDDGSVIGLGQNHVIKDYQWEQQDAIFRRTFQKHLERESEPDSKEEKPSHAVFHFLLPGRILQIGPEIKAQPDVPTGISVHWNGSHNLCLYLLTRPSKEKMDAELKPDTVWPCAAPITCSAVTSCSSYMALACEDGMITVWDRCLGFPLAVTALPEGCLSRTIHFLQTSTTPRDQLPRPKVQLLVLCTDGSLHLVTVSGPRESRTVLLADRSEDPDQTISAVAPIPALPGAVLVFSWNGTVCLTDTATPQTVCHFITPPSHTVASPWQPVFTVDTTNQCLLLRGDEHQQQAGPPTQTKDNQSSIFLFYFDSYQSMEVFPAVPEPPPDSLQHLPWDERCDIFLRDRLQRLPGVSQQVPKCWSQLRKHAVALQRESRKK</sequence>
<gene>
    <name evidence="1" type="primary">WDR93</name>
</gene>
<dbReference type="Gene3D" id="2.130.10.10">
    <property type="entry name" value="YVTN repeat-like/Quinoprotein amine dehydrogenase"/>
    <property type="match status" value="1"/>
</dbReference>
<dbReference type="GO" id="GO:0022900">
    <property type="term" value="P:electron transport chain"/>
    <property type="evidence" value="ECO:0007669"/>
    <property type="project" value="InterPro"/>
</dbReference>
<dbReference type="PANTHER" id="PTHR12219:SF17">
    <property type="entry name" value="WD REPEAT-CONTAINING PROTEIN 93"/>
    <property type="match status" value="1"/>
</dbReference>
<dbReference type="SUPFAM" id="SSF50978">
    <property type="entry name" value="WD40 repeat-like"/>
    <property type="match status" value="1"/>
</dbReference>
<keyword evidence="2" id="KW-1185">Reference proteome</keyword>